<sequence>MDNDILLVTGLILAVFAITSALRSYSDGETPRGAAVVMLAGGAMVAWALTQNPGGYTVQDIPRAFIRVLAMIIG</sequence>
<name>A0A7C9HKK9_9RHOB</name>
<keyword evidence="1" id="KW-1133">Transmembrane helix</keyword>
<organism evidence="2 3">
    <name type="scientific">Sediminimonas qiaohouensis</name>
    <dbReference type="NCBI Taxonomy" id="552061"/>
    <lineage>
        <taxon>Bacteria</taxon>
        <taxon>Pseudomonadati</taxon>
        <taxon>Pseudomonadota</taxon>
        <taxon>Alphaproteobacteria</taxon>
        <taxon>Rhodobacterales</taxon>
        <taxon>Roseobacteraceae</taxon>
        <taxon>Sediminimonas</taxon>
    </lineage>
</organism>
<gene>
    <name evidence="2" type="ORF">FH759_04105</name>
</gene>
<dbReference type="RefSeq" id="WP_273248465.1">
    <property type="nucleotide sequence ID" value="NZ_VENJ01000005.1"/>
</dbReference>
<protein>
    <submittedName>
        <fullName evidence="2">Uncharacterized protein</fullName>
    </submittedName>
</protein>
<feature type="transmembrane region" description="Helical" evidence="1">
    <location>
        <begin position="31"/>
        <end position="49"/>
    </location>
</feature>
<keyword evidence="1" id="KW-0472">Membrane</keyword>
<evidence type="ECO:0000313" key="3">
    <source>
        <dbReference type="Proteomes" id="UP000483078"/>
    </source>
</evidence>
<keyword evidence="1" id="KW-0812">Transmembrane</keyword>
<dbReference type="Proteomes" id="UP000483078">
    <property type="component" value="Unassembled WGS sequence"/>
</dbReference>
<evidence type="ECO:0000256" key="1">
    <source>
        <dbReference type="SAM" id="Phobius"/>
    </source>
</evidence>
<comment type="caution">
    <text evidence="2">The sequence shown here is derived from an EMBL/GenBank/DDBJ whole genome shotgun (WGS) entry which is preliminary data.</text>
</comment>
<proteinExistence type="predicted"/>
<evidence type="ECO:0000313" key="2">
    <source>
        <dbReference type="EMBL" id="MTJ03868.1"/>
    </source>
</evidence>
<reference evidence="2 3" key="1">
    <citation type="submission" date="2019-06" db="EMBL/GenBank/DDBJ databases">
        <title>Enrichment of Autotrophic Halophilic Microorganisms from Red Sea Brine Pool Using Microbial Electrosynthesis System.</title>
        <authorList>
            <person name="Alqahtani M.F."/>
            <person name="Bajracharya S."/>
            <person name="Katuri K.P."/>
            <person name="Ali M."/>
            <person name="Saikaly P.E."/>
        </authorList>
    </citation>
    <scope>NUCLEOTIDE SEQUENCE [LARGE SCALE GENOMIC DNA]</scope>
    <source>
        <strain evidence="2">MES6</strain>
    </source>
</reference>
<dbReference type="AlphaFoldDB" id="A0A7C9HKK9"/>
<accession>A0A7C9HKK9</accession>
<dbReference type="EMBL" id="VENJ01000005">
    <property type="protein sequence ID" value="MTJ03868.1"/>
    <property type="molecule type" value="Genomic_DNA"/>
</dbReference>